<sequence length="81" mass="8493">MHEARAMIWQVCVRAVATSEGGSCMVSGLEDASDGEGQRPGGCGRLCMAAATDVDEGGCPGGCGQQRRSNLMLMLQFLRTL</sequence>
<reference evidence="2" key="2">
    <citation type="journal article" date="2008" name="Nucleic Acids Res.">
        <title>The rice annotation project database (RAP-DB): 2008 update.</title>
        <authorList>
            <consortium name="The rice annotation project (RAP)"/>
        </authorList>
    </citation>
    <scope>GENOME REANNOTATION</scope>
    <source>
        <strain evidence="2">cv. Nipponbare</strain>
    </source>
</reference>
<proteinExistence type="predicted"/>
<gene>
    <name evidence="1" type="primary">P0533E11.14</name>
</gene>
<dbReference type="AlphaFoldDB" id="Q6K7L6"/>
<reference evidence="2" key="1">
    <citation type="journal article" date="2005" name="Nature">
        <title>The map-based sequence of the rice genome.</title>
        <authorList>
            <consortium name="International rice genome sequencing project (IRGSP)"/>
            <person name="Matsumoto T."/>
            <person name="Wu J."/>
            <person name="Kanamori H."/>
            <person name="Katayose Y."/>
            <person name="Fujisawa M."/>
            <person name="Namiki N."/>
            <person name="Mizuno H."/>
            <person name="Yamamoto K."/>
            <person name="Antonio B.A."/>
            <person name="Baba T."/>
            <person name="Sakata K."/>
            <person name="Nagamura Y."/>
            <person name="Aoki H."/>
            <person name="Arikawa K."/>
            <person name="Arita K."/>
            <person name="Bito T."/>
            <person name="Chiden Y."/>
            <person name="Fujitsuka N."/>
            <person name="Fukunaka R."/>
            <person name="Hamada M."/>
            <person name="Harada C."/>
            <person name="Hayashi A."/>
            <person name="Hijishita S."/>
            <person name="Honda M."/>
            <person name="Hosokawa S."/>
            <person name="Ichikawa Y."/>
            <person name="Idonuma A."/>
            <person name="Iijima M."/>
            <person name="Ikeda M."/>
            <person name="Ikeno M."/>
            <person name="Ito K."/>
            <person name="Ito S."/>
            <person name="Ito T."/>
            <person name="Ito Y."/>
            <person name="Ito Y."/>
            <person name="Iwabuchi A."/>
            <person name="Kamiya K."/>
            <person name="Karasawa W."/>
            <person name="Kurita K."/>
            <person name="Katagiri S."/>
            <person name="Kikuta A."/>
            <person name="Kobayashi H."/>
            <person name="Kobayashi N."/>
            <person name="Machita K."/>
            <person name="Maehara T."/>
            <person name="Masukawa M."/>
            <person name="Mizubayashi T."/>
            <person name="Mukai Y."/>
            <person name="Nagasaki H."/>
            <person name="Nagata Y."/>
            <person name="Naito S."/>
            <person name="Nakashima M."/>
            <person name="Nakama Y."/>
            <person name="Nakamichi Y."/>
            <person name="Nakamura M."/>
            <person name="Meguro A."/>
            <person name="Negishi M."/>
            <person name="Ohta I."/>
            <person name="Ohta T."/>
            <person name="Okamoto M."/>
            <person name="Ono N."/>
            <person name="Saji S."/>
            <person name="Sakaguchi M."/>
            <person name="Sakai K."/>
            <person name="Shibata M."/>
            <person name="Shimokawa T."/>
            <person name="Song J."/>
            <person name="Takazaki Y."/>
            <person name="Terasawa K."/>
            <person name="Tsugane M."/>
            <person name="Tsuji K."/>
            <person name="Ueda S."/>
            <person name="Waki K."/>
            <person name="Yamagata H."/>
            <person name="Yamamoto M."/>
            <person name="Yamamoto S."/>
            <person name="Yamane H."/>
            <person name="Yoshiki S."/>
            <person name="Yoshihara R."/>
            <person name="Yukawa K."/>
            <person name="Zhong H."/>
            <person name="Yano M."/>
            <person name="Yuan Q."/>
            <person name="Ouyang S."/>
            <person name="Liu J."/>
            <person name="Jones K.M."/>
            <person name="Gansberger K."/>
            <person name="Moffat K."/>
            <person name="Hill J."/>
            <person name="Bera J."/>
            <person name="Fadrosh D."/>
            <person name="Jin S."/>
            <person name="Johri S."/>
            <person name="Kim M."/>
            <person name="Overton L."/>
            <person name="Reardon M."/>
            <person name="Tsitrin T."/>
            <person name="Vuong H."/>
            <person name="Weaver B."/>
            <person name="Ciecko A."/>
            <person name="Tallon L."/>
            <person name="Jackson J."/>
            <person name="Pai G."/>
            <person name="Aken S.V."/>
            <person name="Utterback T."/>
            <person name="Reidmuller S."/>
            <person name="Feldblyum T."/>
            <person name="Hsiao J."/>
            <person name="Zismann V."/>
            <person name="Iobst S."/>
            <person name="de Vazeille A.R."/>
            <person name="Buell C.R."/>
            <person name="Ying K."/>
            <person name="Li Y."/>
            <person name="Lu T."/>
            <person name="Huang Y."/>
            <person name="Zhao Q."/>
            <person name="Feng Q."/>
            <person name="Zhang L."/>
            <person name="Zhu J."/>
            <person name="Weng Q."/>
            <person name="Mu J."/>
            <person name="Lu Y."/>
            <person name="Fan D."/>
            <person name="Liu Y."/>
            <person name="Guan J."/>
            <person name="Zhang Y."/>
            <person name="Yu S."/>
            <person name="Liu X."/>
            <person name="Zhang Y."/>
            <person name="Hong G."/>
            <person name="Han B."/>
            <person name="Choisne N."/>
            <person name="Demange N."/>
            <person name="Orjeda G."/>
            <person name="Samain S."/>
            <person name="Cattolico L."/>
            <person name="Pelletier E."/>
            <person name="Couloux A."/>
            <person name="Segurens B."/>
            <person name="Wincker P."/>
            <person name="D'Hont A."/>
            <person name="Scarpelli C."/>
            <person name="Weissenbach J."/>
            <person name="Salanoubat M."/>
            <person name="Quetier F."/>
            <person name="Yu Y."/>
            <person name="Kim H.R."/>
            <person name="Rambo T."/>
            <person name="Currie J."/>
            <person name="Collura K."/>
            <person name="Luo M."/>
            <person name="Yang T."/>
            <person name="Ammiraju J.S.S."/>
            <person name="Engler F."/>
            <person name="Soderlund C."/>
            <person name="Wing R.A."/>
            <person name="Palmer L.E."/>
            <person name="de la Bastide M."/>
            <person name="Spiegel L."/>
            <person name="Nascimento L."/>
            <person name="Zutavern T."/>
            <person name="O'Shaughnessy A."/>
            <person name="Dike S."/>
            <person name="Dedhia N."/>
            <person name="Preston R."/>
            <person name="Balija V."/>
            <person name="McCombie W.R."/>
            <person name="Chow T."/>
            <person name="Chen H."/>
            <person name="Chung M."/>
            <person name="Chen C."/>
            <person name="Shaw J."/>
            <person name="Wu H."/>
            <person name="Hsiao K."/>
            <person name="Chao Y."/>
            <person name="Chu M."/>
            <person name="Cheng C."/>
            <person name="Hour A."/>
            <person name="Lee P."/>
            <person name="Lin S."/>
            <person name="Lin Y."/>
            <person name="Liou J."/>
            <person name="Liu S."/>
            <person name="Hsing Y."/>
            <person name="Raghuvanshi S."/>
            <person name="Mohanty A."/>
            <person name="Bharti A.K."/>
            <person name="Gaur A."/>
            <person name="Gupta V."/>
            <person name="Kumar D."/>
            <person name="Ravi V."/>
            <person name="Vij S."/>
            <person name="Kapur A."/>
            <person name="Khurana P."/>
            <person name="Khurana P."/>
            <person name="Khurana J.P."/>
            <person name="Tyagi A.K."/>
            <person name="Gaikwad K."/>
            <person name="Singh A."/>
            <person name="Dalal V."/>
            <person name="Srivastava S."/>
            <person name="Dixit A."/>
            <person name="Pal A.K."/>
            <person name="Ghazi I.A."/>
            <person name="Yadav M."/>
            <person name="Pandit A."/>
            <person name="Bhargava A."/>
            <person name="Sureshbabu K."/>
            <person name="Batra K."/>
            <person name="Sharma T.R."/>
            <person name="Mohapatra T."/>
            <person name="Singh N.K."/>
            <person name="Messing J."/>
            <person name="Nelson A.B."/>
            <person name="Fuks G."/>
            <person name="Kavchok S."/>
            <person name="Keizer G."/>
            <person name="Linton E."/>
            <person name="Llaca V."/>
            <person name="Song R."/>
            <person name="Tanyolac B."/>
            <person name="Young S."/>
            <person name="Ho-Il K."/>
            <person name="Hahn J.H."/>
            <person name="Sangsakoo G."/>
            <person name="Vanavichit A."/>
            <person name="de Mattos Luiz.A.T."/>
            <person name="Zimmer P.D."/>
            <person name="Malone G."/>
            <person name="Dellagostin O."/>
            <person name="de Oliveira A.C."/>
            <person name="Bevan M."/>
            <person name="Bancroft I."/>
            <person name="Minx P."/>
            <person name="Cordum H."/>
            <person name="Wilson R."/>
            <person name="Cheng Z."/>
            <person name="Jin W."/>
            <person name="Jiang J."/>
            <person name="Leong S.A."/>
            <person name="Iwama H."/>
            <person name="Gojobori T."/>
            <person name="Itoh T."/>
            <person name="Niimura Y."/>
            <person name="Fujii Y."/>
            <person name="Habara T."/>
            <person name="Sakai H."/>
            <person name="Sato Y."/>
            <person name="Wilson G."/>
            <person name="Kumar K."/>
            <person name="McCouch S."/>
            <person name="Juretic N."/>
            <person name="Hoen D."/>
            <person name="Wright S."/>
            <person name="Bruskiewich R."/>
            <person name="Bureau T."/>
            <person name="Miyao A."/>
            <person name="Hirochika H."/>
            <person name="Nishikawa T."/>
            <person name="Kadowaki K."/>
            <person name="Sugiura M."/>
            <person name="Burr B."/>
            <person name="Sasaki T."/>
        </authorList>
    </citation>
    <scope>NUCLEOTIDE SEQUENCE [LARGE SCALE GENOMIC DNA]</scope>
    <source>
        <strain evidence="2">cv. Nipponbare</strain>
    </source>
</reference>
<dbReference type="Proteomes" id="UP000000763">
    <property type="component" value="Chromosome 2"/>
</dbReference>
<protein>
    <submittedName>
        <fullName evidence="1">Uncharacterized protein</fullName>
    </submittedName>
</protein>
<accession>Q6K7L6</accession>
<evidence type="ECO:0000313" key="1">
    <source>
        <dbReference type="EMBL" id="BAD19493.1"/>
    </source>
</evidence>
<organism evidence="1 2">
    <name type="scientific">Oryza sativa subsp. japonica</name>
    <name type="common">Rice</name>
    <dbReference type="NCBI Taxonomy" id="39947"/>
    <lineage>
        <taxon>Eukaryota</taxon>
        <taxon>Viridiplantae</taxon>
        <taxon>Streptophyta</taxon>
        <taxon>Embryophyta</taxon>
        <taxon>Tracheophyta</taxon>
        <taxon>Spermatophyta</taxon>
        <taxon>Magnoliopsida</taxon>
        <taxon>Liliopsida</taxon>
        <taxon>Poales</taxon>
        <taxon>Poaceae</taxon>
        <taxon>BOP clade</taxon>
        <taxon>Oryzoideae</taxon>
        <taxon>Oryzeae</taxon>
        <taxon>Oryzinae</taxon>
        <taxon>Oryza</taxon>
        <taxon>Oryza sativa</taxon>
    </lineage>
</organism>
<evidence type="ECO:0000313" key="2">
    <source>
        <dbReference type="Proteomes" id="UP000000763"/>
    </source>
</evidence>
<dbReference type="EMBL" id="AP004816">
    <property type="protein sequence ID" value="BAD19493.1"/>
    <property type="molecule type" value="Genomic_DNA"/>
</dbReference>
<name>Q6K7L6_ORYSJ</name>